<dbReference type="EMBL" id="LT615367">
    <property type="protein sequence ID" value="SLM64411.1"/>
    <property type="molecule type" value="Genomic_DNA"/>
</dbReference>
<protein>
    <submittedName>
        <fullName evidence="1">Uncharacterized protein</fullName>
    </submittedName>
</protein>
<dbReference type="Proteomes" id="UP000294820">
    <property type="component" value="Chromosome 1"/>
</dbReference>
<name>A0A375AEW0_9GAMM</name>
<accession>A0A375AEW0</accession>
<dbReference type="AlphaFoldDB" id="A0A375AEW0"/>
<gene>
    <name evidence="1" type="ORF">DAQ1742_03615</name>
</gene>
<proteinExistence type="predicted"/>
<evidence type="ECO:0000313" key="2">
    <source>
        <dbReference type="Proteomes" id="UP000294820"/>
    </source>
</evidence>
<keyword evidence="2" id="KW-1185">Reference proteome</keyword>
<dbReference type="KEGG" id="daq:DAQ1742_03615"/>
<evidence type="ECO:0000313" key="1">
    <source>
        <dbReference type="EMBL" id="SLM64411.1"/>
    </source>
</evidence>
<reference evidence="1 2" key="1">
    <citation type="submission" date="2016-09" db="EMBL/GenBank/DDBJ databases">
        <authorList>
            <person name="Reverchon S."/>
            <person name="Nasser W."/>
            <person name="Leonard S."/>
            <person name="Brochier C."/>
            <person name="Duprey A."/>
        </authorList>
    </citation>
    <scope>NUCLEOTIDE SEQUENCE [LARGE SCALE GENOMIC DNA]</scope>
    <source>
        <strain evidence="1 2">174/2</strain>
    </source>
</reference>
<organism evidence="1 2">
    <name type="scientific">Dickeya aquatica</name>
    <dbReference type="NCBI Taxonomy" id="1401087"/>
    <lineage>
        <taxon>Bacteria</taxon>
        <taxon>Pseudomonadati</taxon>
        <taxon>Pseudomonadota</taxon>
        <taxon>Gammaproteobacteria</taxon>
        <taxon>Enterobacterales</taxon>
        <taxon>Pectobacteriaceae</taxon>
        <taxon>Dickeya</taxon>
    </lineage>
</organism>
<sequence>MLNKFAPRLPLVYHLLIKNEHNVREPWQVAFFPVSGGVSSGQFLTVWQCTQRFLCS</sequence>